<keyword evidence="2" id="KW-1185">Reference proteome</keyword>
<protein>
    <submittedName>
        <fullName evidence="1">(apollo) hypothetical protein</fullName>
    </submittedName>
</protein>
<sequence length="130" mass="14508">MNNFEEIVRTNGPKQYSANPGFGVSAMIRHNLEYSNPRSYSEISGTEHCEAVSFEVNNVKIVALYRSCKCPNSVAVGFINYLLSHNSSCIIFGDFNEDYLSNNNTAVFKLLNDAGYHFMLQPLPTTRGGK</sequence>
<dbReference type="Proteomes" id="UP000691718">
    <property type="component" value="Unassembled WGS sequence"/>
</dbReference>
<dbReference type="AlphaFoldDB" id="A0A8S3X699"/>
<comment type="caution">
    <text evidence="1">The sequence shown here is derived from an EMBL/GenBank/DDBJ whole genome shotgun (WGS) entry which is preliminary data.</text>
</comment>
<evidence type="ECO:0000313" key="2">
    <source>
        <dbReference type="Proteomes" id="UP000691718"/>
    </source>
</evidence>
<organism evidence="1 2">
    <name type="scientific">Parnassius apollo</name>
    <name type="common">Apollo butterfly</name>
    <name type="synonym">Papilio apollo</name>
    <dbReference type="NCBI Taxonomy" id="110799"/>
    <lineage>
        <taxon>Eukaryota</taxon>
        <taxon>Metazoa</taxon>
        <taxon>Ecdysozoa</taxon>
        <taxon>Arthropoda</taxon>
        <taxon>Hexapoda</taxon>
        <taxon>Insecta</taxon>
        <taxon>Pterygota</taxon>
        <taxon>Neoptera</taxon>
        <taxon>Endopterygota</taxon>
        <taxon>Lepidoptera</taxon>
        <taxon>Glossata</taxon>
        <taxon>Ditrysia</taxon>
        <taxon>Papilionoidea</taxon>
        <taxon>Papilionidae</taxon>
        <taxon>Parnassiinae</taxon>
        <taxon>Parnassini</taxon>
        <taxon>Parnassius</taxon>
        <taxon>Parnassius</taxon>
    </lineage>
</organism>
<accession>A0A8S3X699</accession>
<gene>
    <name evidence="1" type="ORF">PAPOLLO_LOCUS14508</name>
</gene>
<name>A0A8S3X699_PARAO</name>
<dbReference type="EMBL" id="CAJQZP010000975">
    <property type="protein sequence ID" value="CAG5005021.1"/>
    <property type="molecule type" value="Genomic_DNA"/>
</dbReference>
<proteinExistence type="predicted"/>
<reference evidence="1" key="1">
    <citation type="submission" date="2021-04" db="EMBL/GenBank/DDBJ databases">
        <authorList>
            <person name="Tunstrom K."/>
        </authorList>
    </citation>
    <scope>NUCLEOTIDE SEQUENCE</scope>
</reference>
<evidence type="ECO:0000313" key="1">
    <source>
        <dbReference type="EMBL" id="CAG5005021.1"/>
    </source>
</evidence>